<evidence type="ECO:0000259" key="9">
    <source>
        <dbReference type="Pfam" id="PF01379"/>
    </source>
</evidence>
<evidence type="ECO:0000256" key="5">
    <source>
        <dbReference type="ARBA" id="ARBA00022679"/>
    </source>
</evidence>
<sequence>MSEEEFQKTVIGTRGSDLALVQAASVERALSQAFPDLRIGRQVIRTMGDRRTDVALAEVAKAEGTDKGIFTKELEEALRAGEIDIAVHSLKDVPTVIDAEFEIAGVLSRAPIRDVLITRQPGGLDVLPAGSVVGTSAVRRARQLQWLRPDLKVIDLRGNVPTRLRKIAEGAYDAILLAEAGLVRLGHRMSRPSMVFGSELHFTPLAEDLFFPAAGQGAIGLEIRKGDQAAAALVAAILDSETFTRVRAEREFLRLLEGGCSTPVGVFTSLDQSVLKMDARVFPDEGGTPRVANASGGDPMKVARELFDSLA</sequence>
<comment type="caution">
    <text evidence="11">The sequence shown here is derived from an EMBL/GenBank/DDBJ whole genome shotgun (WGS) entry which is preliminary data.</text>
</comment>
<evidence type="ECO:0000256" key="6">
    <source>
        <dbReference type="ARBA" id="ARBA00023244"/>
    </source>
</evidence>
<evidence type="ECO:0000256" key="8">
    <source>
        <dbReference type="HAMAP-Rule" id="MF_00260"/>
    </source>
</evidence>
<dbReference type="RefSeq" id="WP_264488475.1">
    <property type="nucleotide sequence ID" value="NZ_JAPDDT010000007.1"/>
</dbReference>
<evidence type="ECO:0000256" key="1">
    <source>
        <dbReference type="ARBA" id="ARBA00002869"/>
    </source>
</evidence>
<dbReference type="PANTHER" id="PTHR11557">
    <property type="entry name" value="PORPHOBILINOGEN DEAMINASE"/>
    <property type="match status" value="1"/>
</dbReference>
<comment type="similarity">
    <text evidence="3 8">Belongs to the HMBS family.</text>
</comment>
<dbReference type="NCBIfam" id="TIGR00212">
    <property type="entry name" value="hemC"/>
    <property type="match status" value="1"/>
</dbReference>
<name>A0ABT3GLM0_9BACT</name>
<feature type="modified residue" description="S-(dipyrrolylmethanemethyl)cysteine" evidence="8">
    <location>
        <position position="260"/>
    </location>
</feature>
<dbReference type="SUPFAM" id="SSF53850">
    <property type="entry name" value="Periplasmic binding protein-like II"/>
    <property type="match status" value="1"/>
</dbReference>
<reference evidence="11 12" key="1">
    <citation type="submission" date="2022-10" db="EMBL/GenBank/DDBJ databases">
        <title>Luteolibacter arcticus strain CCTCC AB 2014275, whole genome shotgun sequencing project.</title>
        <authorList>
            <person name="Zhao G."/>
            <person name="Shen L."/>
        </authorList>
    </citation>
    <scope>NUCLEOTIDE SEQUENCE [LARGE SCALE GENOMIC DNA]</scope>
    <source>
        <strain evidence="11 12">CCTCC AB 2014275</strain>
    </source>
</reference>
<gene>
    <name evidence="8 11" type="primary">hemC</name>
    <name evidence="11" type="ORF">OKA05_17500</name>
</gene>
<evidence type="ECO:0000313" key="12">
    <source>
        <dbReference type="Proteomes" id="UP001320876"/>
    </source>
</evidence>
<proteinExistence type="inferred from homology"/>
<comment type="function">
    <text evidence="1 8">Tetrapolymerization of the monopyrrole PBG into the hydroxymethylbilane pre-uroporphyrinogen in several discrete steps.</text>
</comment>
<evidence type="ECO:0000313" key="11">
    <source>
        <dbReference type="EMBL" id="MCW1924366.1"/>
    </source>
</evidence>
<evidence type="ECO:0000256" key="3">
    <source>
        <dbReference type="ARBA" id="ARBA00005638"/>
    </source>
</evidence>
<accession>A0ABT3GLM0</accession>
<dbReference type="HAMAP" id="MF_00260">
    <property type="entry name" value="Porphobil_deam"/>
    <property type="match status" value="1"/>
</dbReference>
<organism evidence="11 12">
    <name type="scientific">Luteolibacter arcticus</name>
    <dbReference type="NCBI Taxonomy" id="1581411"/>
    <lineage>
        <taxon>Bacteria</taxon>
        <taxon>Pseudomonadati</taxon>
        <taxon>Verrucomicrobiota</taxon>
        <taxon>Verrucomicrobiia</taxon>
        <taxon>Verrucomicrobiales</taxon>
        <taxon>Verrucomicrobiaceae</taxon>
        <taxon>Luteolibacter</taxon>
    </lineage>
</organism>
<dbReference type="EMBL" id="JAPDDT010000007">
    <property type="protein sequence ID" value="MCW1924366.1"/>
    <property type="molecule type" value="Genomic_DNA"/>
</dbReference>
<feature type="domain" description="Porphobilinogen deaminase N-terminal" evidence="9">
    <location>
        <begin position="10"/>
        <end position="230"/>
    </location>
</feature>
<dbReference type="EC" id="2.5.1.61" evidence="8"/>
<evidence type="ECO:0000256" key="7">
    <source>
        <dbReference type="ARBA" id="ARBA00048169"/>
    </source>
</evidence>
<dbReference type="Pfam" id="PF01379">
    <property type="entry name" value="Porphobil_deam"/>
    <property type="match status" value="1"/>
</dbReference>
<dbReference type="InterPro" id="IPR022418">
    <property type="entry name" value="Porphobilinogen_deaminase_C"/>
</dbReference>
<evidence type="ECO:0000256" key="2">
    <source>
        <dbReference type="ARBA" id="ARBA00004735"/>
    </source>
</evidence>
<evidence type="ECO:0000256" key="4">
    <source>
        <dbReference type="ARBA" id="ARBA00011245"/>
    </source>
</evidence>
<dbReference type="PANTHER" id="PTHR11557:SF0">
    <property type="entry name" value="PORPHOBILINOGEN DEAMINASE"/>
    <property type="match status" value="1"/>
</dbReference>
<dbReference type="InterPro" id="IPR000860">
    <property type="entry name" value="HemC"/>
</dbReference>
<dbReference type="PRINTS" id="PR00151">
    <property type="entry name" value="PORPHBDMNASE"/>
</dbReference>
<comment type="pathway">
    <text evidence="2">Porphyrin-containing compound metabolism; protoporphyrin-IX biosynthesis; coproporphyrinogen-III from 5-aminolevulinate: step 2/4.</text>
</comment>
<keyword evidence="5 8" id="KW-0808">Transferase</keyword>
<dbReference type="InterPro" id="IPR022419">
    <property type="entry name" value="Porphobilin_deaminase_cofac_BS"/>
</dbReference>
<dbReference type="InterPro" id="IPR022417">
    <property type="entry name" value="Porphobilin_deaminase_N"/>
</dbReference>
<dbReference type="PROSITE" id="PS00533">
    <property type="entry name" value="PORPHOBILINOGEN_DEAM"/>
    <property type="match status" value="1"/>
</dbReference>
<dbReference type="InterPro" id="IPR036803">
    <property type="entry name" value="Porphobilinogen_deaminase_C_sf"/>
</dbReference>
<keyword evidence="12" id="KW-1185">Reference proteome</keyword>
<comment type="cofactor">
    <cofactor evidence="8">
        <name>dipyrromethane</name>
        <dbReference type="ChEBI" id="CHEBI:60342"/>
    </cofactor>
    <text evidence="8">Binds 1 dipyrromethane group covalently.</text>
</comment>
<dbReference type="SUPFAM" id="SSF54782">
    <property type="entry name" value="Porphobilinogen deaminase (hydroxymethylbilane synthase), C-terminal domain"/>
    <property type="match status" value="1"/>
</dbReference>
<dbReference type="Proteomes" id="UP001320876">
    <property type="component" value="Unassembled WGS sequence"/>
</dbReference>
<dbReference type="Gene3D" id="3.30.160.40">
    <property type="entry name" value="Porphobilinogen deaminase, C-terminal domain"/>
    <property type="match status" value="1"/>
</dbReference>
<comment type="miscellaneous">
    <text evidence="8">The porphobilinogen subunits are added to the dipyrromethane group.</text>
</comment>
<keyword evidence="6 8" id="KW-0627">Porphyrin biosynthesis</keyword>
<protein>
    <recommendedName>
        <fullName evidence="8">Porphobilinogen deaminase</fullName>
        <shortName evidence="8">PBG</shortName>
        <ecNumber evidence="8">2.5.1.61</ecNumber>
    </recommendedName>
    <alternativeName>
        <fullName evidence="8">Hydroxymethylbilane synthase</fullName>
        <shortName evidence="8">HMBS</shortName>
    </alternativeName>
    <alternativeName>
        <fullName evidence="8">Pre-uroporphyrinogen synthase</fullName>
    </alternativeName>
</protein>
<comment type="catalytic activity">
    <reaction evidence="7 8">
        <text>4 porphobilinogen + H2O = hydroxymethylbilane + 4 NH4(+)</text>
        <dbReference type="Rhea" id="RHEA:13185"/>
        <dbReference type="ChEBI" id="CHEBI:15377"/>
        <dbReference type="ChEBI" id="CHEBI:28938"/>
        <dbReference type="ChEBI" id="CHEBI:57845"/>
        <dbReference type="ChEBI" id="CHEBI:58126"/>
        <dbReference type="EC" id="2.5.1.61"/>
    </reaction>
</comment>
<dbReference type="PIRSF" id="PIRSF001438">
    <property type="entry name" value="4pyrrol_synth_OHMeBilane_synth"/>
    <property type="match status" value="1"/>
</dbReference>
<feature type="domain" description="Porphobilinogen deaminase C-terminal" evidence="10">
    <location>
        <begin position="244"/>
        <end position="305"/>
    </location>
</feature>
<dbReference type="GO" id="GO:0004418">
    <property type="term" value="F:hydroxymethylbilane synthase activity"/>
    <property type="evidence" value="ECO:0007669"/>
    <property type="project" value="UniProtKB-EC"/>
</dbReference>
<evidence type="ECO:0000259" key="10">
    <source>
        <dbReference type="Pfam" id="PF03900"/>
    </source>
</evidence>
<dbReference type="Gene3D" id="3.40.190.10">
    <property type="entry name" value="Periplasmic binding protein-like II"/>
    <property type="match status" value="2"/>
</dbReference>
<comment type="subunit">
    <text evidence="4 8">Monomer.</text>
</comment>
<dbReference type="Pfam" id="PF03900">
    <property type="entry name" value="Porphobil_deamC"/>
    <property type="match status" value="1"/>
</dbReference>